<evidence type="ECO:0000313" key="2">
    <source>
        <dbReference type="EMBL" id="MFC5409314.1"/>
    </source>
</evidence>
<comment type="caution">
    <text evidence="2">The sequence shown here is derived from an EMBL/GenBank/DDBJ whole genome shotgun (WGS) entry which is preliminary data.</text>
</comment>
<sequence>MESSPHPIRKKTARLPGRRAVLGTLAGVGLAQLGWGAVSPTQDRLENRVAEPVIEWNAHIFSPDLARFPFHPQATYQPTVAKEPADQLAAYLQRLDREKIDRAVIVHPEPYGDDHRLLLDCLRREPNRLRGTALFFPKDPDAPRKLAALVRQEPRIVATRFHAHRGKETYLNTLADPGVRALWKQAAELNLIVELHIGPNYARQAGEAIAAFPDCRVLIDHLAEPNLGTGPEYADVLELARFPNVYMKLSGLGYFAKDAPYYESAIPFTRRVIREFGANRMVWGGDSPTVVDKHMADYSEADRDKVKGGNLRQLLNWTV</sequence>
<name>A0ABW0I7L0_9BACT</name>
<dbReference type="SUPFAM" id="SSF51556">
    <property type="entry name" value="Metallo-dependent hydrolases"/>
    <property type="match status" value="1"/>
</dbReference>
<keyword evidence="3" id="KW-1185">Reference proteome</keyword>
<reference evidence="3" key="1">
    <citation type="journal article" date="2019" name="Int. J. Syst. Evol. Microbiol.">
        <title>The Global Catalogue of Microorganisms (GCM) 10K type strain sequencing project: providing services to taxonomists for standard genome sequencing and annotation.</title>
        <authorList>
            <consortium name="The Broad Institute Genomics Platform"/>
            <consortium name="The Broad Institute Genome Sequencing Center for Infectious Disease"/>
            <person name="Wu L."/>
            <person name="Ma J."/>
        </authorList>
    </citation>
    <scope>NUCLEOTIDE SEQUENCE [LARGE SCALE GENOMIC DNA]</scope>
    <source>
        <strain evidence="3">CCUG 55250</strain>
    </source>
</reference>
<proteinExistence type="predicted"/>
<protein>
    <submittedName>
        <fullName evidence="2">Amidohydrolase family protein</fullName>
    </submittedName>
</protein>
<dbReference type="RefSeq" id="WP_379843065.1">
    <property type="nucleotide sequence ID" value="NZ_JBHSMA010000002.1"/>
</dbReference>
<dbReference type="PANTHER" id="PTHR35563:SF2">
    <property type="entry name" value="BARREL METAL-DEPENDENT HYDROLASE, PUTATIVE (AFU_ORTHOLOGUE AFUA_1G16240)-RELATED"/>
    <property type="match status" value="1"/>
</dbReference>
<dbReference type="Pfam" id="PF04909">
    <property type="entry name" value="Amidohydro_2"/>
    <property type="match status" value="1"/>
</dbReference>
<dbReference type="EMBL" id="JBHSMA010000002">
    <property type="protein sequence ID" value="MFC5409314.1"/>
    <property type="molecule type" value="Genomic_DNA"/>
</dbReference>
<evidence type="ECO:0000313" key="3">
    <source>
        <dbReference type="Proteomes" id="UP001596106"/>
    </source>
</evidence>
<accession>A0ABW0I7L0</accession>
<dbReference type="InterPro" id="IPR052358">
    <property type="entry name" value="Aro_Compnd_Degr_Hydrolases"/>
</dbReference>
<feature type="domain" description="Amidohydrolase-related" evidence="1">
    <location>
        <begin position="81"/>
        <end position="301"/>
    </location>
</feature>
<gene>
    <name evidence="2" type="ORF">ACFPMF_08360</name>
</gene>
<dbReference type="PANTHER" id="PTHR35563">
    <property type="entry name" value="BARREL METAL-DEPENDENT HYDROLASE, PUTATIVE (AFU_ORTHOLOGUE AFUA_1G16240)-RELATED"/>
    <property type="match status" value="1"/>
</dbReference>
<dbReference type="InterPro" id="IPR006680">
    <property type="entry name" value="Amidohydro-rel"/>
</dbReference>
<organism evidence="2 3">
    <name type="scientific">Larkinella bovis</name>
    <dbReference type="NCBI Taxonomy" id="683041"/>
    <lineage>
        <taxon>Bacteria</taxon>
        <taxon>Pseudomonadati</taxon>
        <taxon>Bacteroidota</taxon>
        <taxon>Cytophagia</taxon>
        <taxon>Cytophagales</taxon>
        <taxon>Spirosomataceae</taxon>
        <taxon>Larkinella</taxon>
    </lineage>
</organism>
<dbReference type="Proteomes" id="UP001596106">
    <property type="component" value="Unassembled WGS sequence"/>
</dbReference>
<dbReference type="InterPro" id="IPR032466">
    <property type="entry name" value="Metal_Hydrolase"/>
</dbReference>
<evidence type="ECO:0000259" key="1">
    <source>
        <dbReference type="Pfam" id="PF04909"/>
    </source>
</evidence>
<dbReference type="Gene3D" id="3.20.20.140">
    <property type="entry name" value="Metal-dependent hydrolases"/>
    <property type="match status" value="1"/>
</dbReference>